<dbReference type="InterPro" id="IPR037175">
    <property type="entry name" value="KFase_sf"/>
</dbReference>
<dbReference type="PANTHER" id="PTHR31118">
    <property type="entry name" value="CYCLASE-LIKE PROTEIN 2"/>
    <property type="match status" value="1"/>
</dbReference>
<feature type="chain" id="PRO_5010295461" evidence="2">
    <location>
        <begin position="18"/>
        <end position="564"/>
    </location>
</feature>
<dbReference type="GO" id="GO:0004061">
    <property type="term" value="F:arylformamidase activity"/>
    <property type="evidence" value="ECO:0007669"/>
    <property type="project" value="InterPro"/>
</dbReference>
<dbReference type="PANTHER" id="PTHR31118:SF12">
    <property type="entry name" value="CYCLASE-LIKE PROTEIN 2"/>
    <property type="match status" value="1"/>
</dbReference>
<accession>A0A1S3I970</accession>
<feature type="signal peptide" evidence="2">
    <location>
        <begin position="1"/>
        <end position="17"/>
    </location>
</feature>
<dbReference type="GeneID" id="106161507"/>
<dbReference type="Gene3D" id="3.50.30.50">
    <property type="entry name" value="Putative cyclase"/>
    <property type="match status" value="2"/>
</dbReference>
<dbReference type="InParanoid" id="A0A1S3I970"/>
<dbReference type="GO" id="GO:0019441">
    <property type="term" value="P:L-tryptophan catabolic process to kynurenine"/>
    <property type="evidence" value="ECO:0007669"/>
    <property type="project" value="InterPro"/>
</dbReference>
<dbReference type="KEGG" id="lak:106161507"/>
<dbReference type="Proteomes" id="UP000085678">
    <property type="component" value="Unplaced"/>
</dbReference>
<comment type="similarity">
    <text evidence="1">Belongs to the Cyclase 1 superfamily.</text>
</comment>
<dbReference type="OrthoDB" id="7108654at2759"/>
<dbReference type="STRING" id="7574.A0A1S3I970"/>
<proteinExistence type="inferred from homology"/>
<keyword evidence="3" id="KW-1185">Reference proteome</keyword>
<gene>
    <name evidence="4" type="primary">LOC106161507</name>
</gene>
<dbReference type="Pfam" id="PF04199">
    <property type="entry name" value="Cyclase"/>
    <property type="match status" value="2"/>
</dbReference>
<sequence>MHHHLFLMLATACLARADDHGGVTWSPKANEVIDLTHHLHPDTPVFPGAQGFNYTRIRRGPWVYGAGWLEDNDICGSDLMGTSLLAPARWAQNRWYINEIPPHRFFGPVVKVDVSMKVENNSNYNLMLSDLKSWESQHGRIPDNAIILVQTGWSKHYGNKTAYFGTDAASFLINGEPTTNHPGISDEAAMWLAENTTVYGVGIDSPGIGPSSSYTASTSLHKRNIYTIVGAVNLHKVPAKGYSLAALPMNVENGTASLVRLLAFRTAKLSPKPEDTVDLTYALNNDTVMWVGREPFQLFSVYKGPLIIGNNNLWFEKNAFCGPEHMGTHLDAPAHFIKDSWRIHQIPPHGLIGPAVRIDIDQKAANDPDAVLTVEEIKAWERENGRIPQNAIVFLYTGWGEYVNNYTAYLGTDNHENFLDENGVPRTHWPGFSAEAGEWLVSERQILGVGIDAISFDIGYTLLFKTHVSFLGARVLGLENIANLDKLPKTGTTVFVFHMVYVDGSGAATRVVALKDGLQTSTTPAPPTSPSPTQCVTGSGWRVLASLRRTAVLAFVICFLAEIV</sequence>
<evidence type="ECO:0000313" key="3">
    <source>
        <dbReference type="Proteomes" id="UP000085678"/>
    </source>
</evidence>
<keyword evidence="2" id="KW-0732">Signal</keyword>
<name>A0A1S3I970_LINAN</name>
<reference evidence="4" key="1">
    <citation type="submission" date="2025-08" db="UniProtKB">
        <authorList>
            <consortium name="RefSeq"/>
        </authorList>
    </citation>
    <scope>IDENTIFICATION</scope>
    <source>
        <tissue evidence="4">Gonads</tissue>
    </source>
</reference>
<dbReference type="InterPro" id="IPR007325">
    <property type="entry name" value="KFase/CYL"/>
</dbReference>
<dbReference type="RefSeq" id="XP_013393934.1">
    <property type="nucleotide sequence ID" value="XM_013538480.1"/>
</dbReference>
<evidence type="ECO:0000256" key="1">
    <source>
        <dbReference type="ARBA" id="ARBA00007865"/>
    </source>
</evidence>
<dbReference type="SUPFAM" id="SSF102198">
    <property type="entry name" value="Putative cyclase"/>
    <property type="match status" value="2"/>
</dbReference>
<organism evidence="3 4">
    <name type="scientific">Lingula anatina</name>
    <name type="common">Brachiopod</name>
    <name type="synonym">Lingula unguis</name>
    <dbReference type="NCBI Taxonomy" id="7574"/>
    <lineage>
        <taxon>Eukaryota</taxon>
        <taxon>Metazoa</taxon>
        <taxon>Spiralia</taxon>
        <taxon>Lophotrochozoa</taxon>
        <taxon>Brachiopoda</taxon>
        <taxon>Linguliformea</taxon>
        <taxon>Lingulata</taxon>
        <taxon>Lingulida</taxon>
        <taxon>Linguloidea</taxon>
        <taxon>Lingulidae</taxon>
        <taxon>Lingula</taxon>
    </lineage>
</organism>
<dbReference type="AlphaFoldDB" id="A0A1S3I970"/>
<evidence type="ECO:0000313" key="4">
    <source>
        <dbReference type="RefSeq" id="XP_013393934.1"/>
    </source>
</evidence>
<evidence type="ECO:0000256" key="2">
    <source>
        <dbReference type="SAM" id="SignalP"/>
    </source>
</evidence>
<protein>
    <submittedName>
        <fullName evidence="4">Uncharacterized protein LOC106161507</fullName>
    </submittedName>
</protein>